<keyword evidence="2" id="KW-1185">Reference proteome</keyword>
<organism evidence="1 2">
    <name type="scientific">Prunus armeniaca</name>
    <name type="common">Apricot</name>
    <name type="synonym">Armeniaca vulgaris</name>
    <dbReference type="NCBI Taxonomy" id="36596"/>
    <lineage>
        <taxon>Eukaryota</taxon>
        <taxon>Viridiplantae</taxon>
        <taxon>Streptophyta</taxon>
        <taxon>Embryophyta</taxon>
        <taxon>Tracheophyta</taxon>
        <taxon>Spermatophyta</taxon>
        <taxon>Magnoliopsida</taxon>
        <taxon>eudicotyledons</taxon>
        <taxon>Gunneridae</taxon>
        <taxon>Pentapetalae</taxon>
        <taxon>rosids</taxon>
        <taxon>fabids</taxon>
        <taxon>Rosales</taxon>
        <taxon>Rosaceae</taxon>
        <taxon>Amygdaloideae</taxon>
        <taxon>Amygdaleae</taxon>
        <taxon>Prunus</taxon>
    </lineage>
</organism>
<sequence length="52" mass="6358">MDRNVEEPKNVINQTVIRSLDMQRARYFEVVGWIHPYFTCLFFNTRKKCCME</sequence>
<reference evidence="2" key="1">
    <citation type="journal article" date="2020" name="Genome Biol.">
        <title>Gamete binning: chromosome-level and haplotype-resolved genome assembly enabled by high-throughput single-cell sequencing of gamete genomes.</title>
        <authorList>
            <person name="Campoy J.A."/>
            <person name="Sun H."/>
            <person name="Goel M."/>
            <person name="Jiao W.-B."/>
            <person name="Folz-Donahue K."/>
            <person name="Wang N."/>
            <person name="Rubio M."/>
            <person name="Liu C."/>
            <person name="Kukat C."/>
            <person name="Ruiz D."/>
            <person name="Huettel B."/>
            <person name="Schneeberger K."/>
        </authorList>
    </citation>
    <scope>NUCLEOTIDE SEQUENCE [LARGE SCALE GENOMIC DNA]</scope>
    <source>
        <strain evidence="2">cv. Rojo Pasion</strain>
    </source>
</reference>
<name>A0A6J5XF74_PRUAR</name>
<proteinExistence type="predicted"/>
<dbReference type="Proteomes" id="UP000507245">
    <property type="component" value="Unassembled WGS sequence"/>
</dbReference>
<evidence type="ECO:0000313" key="1">
    <source>
        <dbReference type="EMBL" id="CAB4310712.1"/>
    </source>
</evidence>
<dbReference type="EMBL" id="CAEKKB010000005">
    <property type="protein sequence ID" value="CAB4310712.1"/>
    <property type="molecule type" value="Genomic_DNA"/>
</dbReference>
<gene>
    <name evidence="1" type="ORF">ORAREDHAP_LOCUS32680</name>
</gene>
<dbReference type="AlphaFoldDB" id="A0A6J5XF74"/>
<protein>
    <submittedName>
        <fullName evidence="1">Uncharacterized protein</fullName>
    </submittedName>
</protein>
<accession>A0A6J5XF74</accession>
<evidence type="ECO:0000313" key="2">
    <source>
        <dbReference type="Proteomes" id="UP000507245"/>
    </source>
</evidence>